<dbReference type="Pfam" id="PF03551">
    <property type="entry name" value="PadR"/>
    <property type="match status" value="1"/>
</dbReference>
<dbReference type="Proteomes" id="UP001515683">
    <property type="component" value="Unassembled WGS sequence"/>
</dbReference>
<dbReference type="Gene3D" id="3.30.310.50">
    <property type="entry name" value="Alpha-D-phosphohexomutase, C-terminal domain"/>
    <property type="match status" value="1"/>
</dbReference>
<gene>
    <name evidence="3" type="ORF">F3J40_12160</name>
</gene>
<name>A0ABX0RFY3_9GAMM</name>
<dbReference type="InterPro" id="IPR005149">
    <property type="entry name" value="Tscrpt_reg_PadR_N"/>
</dbReference>
<feature type="domain" description="Transcription regulator PadR N-terminal" evidence="2">
    <location>
        <begin position="46"/>
        <end position="115"/>
    </location>
</feature>
<evidence type="ECO:0000256" key="1">
    <source>
        <dbReference type="SAM" id="MobiDB-lite"/>
    </source>
</evidence>
<dbReference type="EMBL" id="VWXF01000004">
    <property type="protein sequence ID" value="NIF22349.1"/>
    <property type="molecule type" value="Genomic_DNA"/>
</dbReference>
<evidence type="ECO:0000259" key="2">
    <source>
        <dbReference type="Pfam" id="PF03551"/>
    </source>
</evidence>
<comment type="caution">
    <text evidence="3">The sequence shown here is derived from an EMBL/GenBank/DDBJ whole genome shotgun (WGS) entry which is preliminary data.</text>
</comment>
<dbReference type="Gene3D" id="1.10.10.10">
    <property type="entry name" value="Winged helix-like DNA-binding domain superfamily/Winged helix DNA-binding domain"/>
    <property type="match status" value="1"/>
</dbReference>
<dbReference type="InterPro" id="IPR014543">
    <property type="entry name" value="UCP028291"/>
</dbReference>
<proteinExistence type="predicted"/>
<evidence type="ECO:0000313" key="3">
    <source>
        <dbReference type="EMBL" id="NIF22349.1"/>
    </source>
</evidence>
<keyword evidence="4" id="KW-1185">Reference proteome</keyword>
<feature type="region of interest" description="Disordered" evidence="1">
    <location>
        <begin position="1"/>
        <end position="34"/>
    </location>
</feature>
<accession>A0ABX0RFY3</accession>
<dbReference type="RefSeq" id="WP_167014949.1">
    <property type="nucleotide sequence ID" value="NZ_VWXF01000004.1"/>
</dbReference>
<dbReference type="InterPro" id="IPR036388">
    <property type="entry name" value="WH-like_DNA-bd_sf"/>
</dbReference>
<dbReference type="PANTHER" id="PTHR43252">
    <property type="entry name" value="TRANSCRIPTIONAL REGULATOR YQJI"/>
    <property type="match status" value="1"/>
</dbReference>
<reference evidence="3 4" key="1">
    <citation type="journal article" date="2019" name="bioRxiv">
        <title>Bacteria contribute to plant secondary compound degradation in a generalist herbivore system.</title>
        <authorList>
            <person name="Francoeur C.B."/>
            <person name="Khadempour L."/>
            <person name="Moreira-Soto R.D."/>
            <person name="Gotting K."/>
            <person name="Book A.J."/>
            <person name="Pinto-Tomas A.A."/>
            <person name="Keefover-Ring K."/>
            <person name="Currie C.R."/>
        </authorList>
    </citation>
    <scope>NUCLEOTIDE SEQUENCE [LARGE SCALE GENOMIC DNA]</scope>
    <source>
        <strain evidence="3">Acro-835</strain>
    </source>
</reference>
<feature type="compositionally biased region" description="Basic and acidic residues" evidence="1">
    <location>
        <begin position="1"/>
        <end position="16"/>
    </location>
</feature>
<evidence type="ECO:0000313" key="4">
    <source>
        <dbReference type="Proteomes" id="UP001515683"/>
    </source>
</evidence>
<protein>
    <submittedName>
        <fullName evidence="3">DUF2218 domain-containing protein</fullName>
    </submittedName>
</protein>
<dbReference type="PANTHER" id="PTHR43252:SF7">
    <property type="entry name" value="TRANSCRIPTIONAL REGULATOR YQJI"/>
    <property type="match status" value="1"/>
</dbReference>
<dbReference type="SUPFAM" id="SSF46785">
    <property type="entry name" value="Winged helix' DNA-binding domain"/>
    <property type="match status" value="1"/>
</dbReference>
<dbReference type="InterPro" id="IPR036390">
    <property type="entry name" value="WH_DNA-bd_sf"/>
</dbReference>
<sequence>MVQKRRSGENKEDRIIEPSAEAAPAGREKQERRSRTFDYGELRLLLLAIIAKQPSHGYELIHAVNERLGGTYKPSPGVLYPALTWLYDRSYTEIDLEKGGRKRYSITSEGQAFLSANKASIDMLLARAAVKPQGQSPQAIVEAMDHLKRALSLRAKREPVAEELIERIGGIIHVAANQIEALLNAPMLSEGAAKCVAEIVTPNGERFLRRLCSHFQHRTPVVTDENSGHFRMSMGEVRMEALEGIFRVTLTALSPEKLIEMQHILQRHLEKEAVREILQIHWEIT</sequence>
<dbReference type="Pfam" id="PF09981">
    <property type="entry name" value="DUF2218"/>
    <property type="match status" value="1"/>
</dbReference>
<organism evidence="3 4">
    <name type="scientific">Candidatus Pantoea multigeneris</name>
    <dbReference type="NCBI Taxonomy" id="2608357"/>
    <lineage>
        <taxon>Bacteria</taxon>
        <taxon>Pseudomonadati</taxon>
        <taxon>Pseudomonadota</taxon>
        <taxon>Gammaproteobacteria</taxon>
        <taxon>Enterobacterales</taxon>
        <taxon>Erwiniaceae</taxon>
        <taxon>Pantoea</taxon>
    </lineage>
</organism>